<evidence type="ECO:0000256" key="19">
    <source>
        <dbReference type="ARBA" id="ARBA00023567"/>
    </source>
</evidence>
<dbReference type="GO" id="GO:0005576">
    <property type="term" value="C:extracellular region"/>
    <property type="evidence" value="ECO:0007669"/>
    <property type="project" value="UniProtKB-SubCell"/>
</dbReference>
<evidence type="ECO:0000313" key="29">
    <source>
        <dbReference type="Proteomes" id="UP000225706"/>
    </source>
</evidence>
<dbReference type="SUPFAM" id="SSF111006">
    <property type="entry name" value="Dystroglycan, domain 2"/>
    <property type="match status" value="1"/>
</dbReference>
<evidence type="ECO:0000256" key="25">
    <source>
        <dbReference type="SAM" id="MobiDB-lite"/>
    </source>
</evidence>
<reference evidence="29" key="1">
    <citation type="journal article" date="2017" name="bioRxiv">
        <title>Comparative analysis of the genomes of Stylophora pistillata and Acropora digitifera provides evidence for extensive differences between species of corals.</title>
        <authorList>
            <person name="Voolstra C.R."/>
            <person name="Li Y."/>
            <person name="Liew Y.J."/>
            <person name="Baumgarten S."/>
            <person name="Zoccola D."/>
            <person name="Flot J.-F."/>
            <person name="Tambutte S."/>
            <person name="Allemand D."/>
            <person name="Aranda M."/>
        </authorList>
    </citation>
    <scope>NUCLEOTIDE SEQUENCE [LARGE SCALE GENOMIC DNA]</scope>
</reference>
<feature type="region of interest" description="Disordered" evidence="25">
    <location>
        <begin position="1433"/>
        <end position="1452"/>
    </location>
</feature>
<dbReference type="Proteomes" id="UP000225706">
    <property type="component" value="Unassembled WGS sequence"/>
</dbReference>
<dbReference type="GO" id="GO:0016011">
    <property type="term" value="C:dystroglycan complex"/>
    <property type="evidence" value="ECO:0007669"/>
    <property type="project" value="TreeGrafter"/>
</dbReference>
<dbReference type="GO" id="GO:0021675">
    <property type="term" value="P:nerve development"/>
    <property type="evidence" value="ECO:0007669"/>
    <property type="project" value="TreeGrafter"/>
</dbReference>
<dbReference type="GO" id="GO:0002009">
    <property type="term" value="P:morphogenesis of an epithelium"/>
    <property type="evidence" value="ECO:0007669"/>
    <property type="project" value="TreeGrafter"/>
</dbReference>
<dbReference type="GO" id="GO:0043236">
    <property type="term" value="F:laminin binding"/>
    <property type="evidence" value="ECO:0007669"/>
    <property type="project" value="TreeGrafter"/>
</dbReference>
<evidence type="ECO:0000256" key="24">
    <source>
        <dbReference type="ARBA" id="ARBA00034100"/>
    </source>
</evidence>
<dbReference type="Gene3D" id="3.30.70.1040">
    <property type="entry name" value="Dystroglycan, domain 2"/>
    <property type="match status" value="1"/>
</dbReference>
<evidence type="ECO:0000256" key="4">
    <source>
        <dbReference type="ARBA" id="ARBA00004251"/>
    </source>
</evidence>
<dbReference type="EMBL" id="LSMT01000005">
    <property type="protein sequence ID" value="PFX34233.1"/>
    <property type="molecule type" value="Genomic_DNA"/>
</dbReference>
<dbReference type="InterPro" id="IPR006644">
    <property type="entry name" value="Cadg"/>
</dbReference>
<keyword evidence="11" id="KW-0732">Signal</keyword>
<keyword evidence="13" id="KW-0770">Synapse</keyword>
<comment type="subcellular location">
    <subcellularLocation>
        <location evidence="1">Cell membrane</location>
        <location evidence="1">Sarcolemma</location>
    </subcellularLocation>
    <subcellularLocation>
        <location evidence="4">Cell membrane</location>
        <topology evidence="4">Single-pass type I membrane protein</topology>
    </subcellularLocation>
    <subcellularLocation>
        <location evidence="3">Cytoplasm</location>
        <location evidence="3">Cytoskeleton</location>
    </subcellularLocation>
    <subcellularLocation>
        <location evidence="5">Nucleus</location>
        <location evidence="5">Nucleoplasm</location>
    </subcellularLocation>
    <subcellularLocation>
        <location evidence="24">Postsynaptic cell membrane</location>
    </subcellularLocation>
    <subcellularLocation>
        <location evidence="2">Secreted</location>
        <location evidence="2">Extracellular space</location>
    </subcellularLocation>
</comment>
<proteinExistence type="predicted"/>
<dbReference type="InterPro" id="IPR041631">
    <property type="entry name" value="Alpha_DG1_N2"/>
</dbReference>
<comment type="caution">
    <text evidence="28">The sequence shown here is derived from an EMBL/GenBank/DDBJ whole genome shotgun (WGS) entry which is preliminary data.</text>
</comment>
<keyword evidence="6" id="KW-1003">Cell membrane</keyword>
<dbReference type="GO" id="GO:0005856">
    <property type="term" value="C:cytoskeleton"/>
    <property type="evidence" value="ECO:0007669"/>
    <property type="project" value="UniProtKB-SubCell"/>
</dbReference>
<dbReference type="Gene3D" id="2.60.40.10">
    <property type="entry name" value="Immunoglobulins"/>
    <property type="match status" value="2"/>
</dbReference>
<dbReference type="InterPro" id="IPR027468">
    <property type="entry name" value="Alpha-dystroglycan_domain_2"/>
</dbReference>
<evidence type="ECO:0000256" key="2">
    <source>
        <dbReference type="ARBA" id="ARBA00004239"/>
    </source>
</evidence>
<accession>A0A2B4SYR1</accession>
<evidence type="ECO:0000313" key="28">
    <source>
        <dbReference type="EMBL" id="PFX34233.1"/>
    </source>
</evidence>
<dbReference type="SMART" id="SM00736">
    <property type="entry name" value="CADG"/>
    <property type="match status" value="2"/>
</dbReference>
<evidence type="ECO:0000256" key="3">
    <source>
        <dbReference type="ARBA" id="ARBA00004245"/>
    </source>
</evidence>
<evidence type="ECO:0000256" key="8">
    <source>
        <dbReference type="ARBA" id="ARBA00022525"/>
    </source>
</evidence>
<feature type="domain" description="Peptidase S72" evidence="27">
    <location>
        <begin position="1752"/>
        <end position="1860"/>
    </location>
</feature>
<dbReference type="GO" id="GO:0007411">
    <property type="term" value="P:axon guidance"/>
    <property type="evidence" value="ECO:0007669"/>
    <property type="project" value="TreeGrafter"/>
</dbReference>
<comment type="function">
    <text evidence="19">The dystroglycan complex is involved in a number of processes including laminin and basement membrane assembly, sarcolemmal stability, cell survival, peripheral nerve myelination, nodal structure, cell migration, and epithelial polarization.</text>
</comment>
<sequence length="2019" mass="213072">MLLPVVSSQESVQPTPSVKSKVLPNAVVYVGSAFSYNISEDVFACSVDSIVVSETADRFLSHWLSYNSNKKQLYGVPSDKDKGTYNILVVALTKDSSLSGHVCGSQSFSIVVMSISERLPASVHLGTTGFNSNGDKPALGLSCPPGVQAILGTVILNMDMQSLNGHERIMQMMKMADHLRVDFSKLSLFSGEISNPITQQLDNPTVVAAGVGDGRFAKGRRSLVTWNMACGALKLTDAGFSRLETAAQDGTISTLMGVPVVGWHVLSGTQKDMMRRRVRRQAVIAITPTPSVSSALPSKLPNMSTTVIVSKTVTLTSALGQDSTMSLPSVTPNRTITKTTVSINSTLFSQAASTIIQSSATGINLTVSSQLPNKTAVPSSSGVRVNLTGSSQPPNKTVFSSSSVSISATISVQSPNRTIFTSSLISVDATTSIQLPNRTISPSSSMSINLTILSMLPNRTIIPSPSFSVSLPHSSQLLNTTVFQSSSTLNTTAAVTSFFTSSKPLLTSAMNSSTTPSPTTIFSANRTIGMHESRTPSLNSTFVTRTALTNVPSSSFTLSTSSPKRSSIASSHNGSILSSLTMITKNTSQVIMSSTIVPSVSEGNVSLAITASSLTVSFNRTNLVTSFSLLSSVPSAFTTLQSTLLTTSTAQFNTSIPNVSSSTLITQATTSITLVPSSFISVANTSVLITSANQTGLSTVSSIKGPSFSSFTSKSTFLASFSSSLILLPPNTTLVENLTSSAKTSSSVTSSMVISPSTLQPGNSTESKATSLMQTSSLFTSPVISTFNSTEISTVKTHSLVPSLSSTSSVILSSSETQVSSSSMLLLSSTTVNQTSGVQIVSSSTLQPNLASSTTALPPSLMSSLIVTSASEVTSVTAITTKRTALVNSTFEIDRSSFVAVTKSAFPSTRTIGTRTFPGTFVANRSVVLTITSEGVKKPSANISSSPKITTSTFVVSTISSLSTSQFASMFSSVDLRPNLTRVTHSSFFSMSVIQTTSPEVPVNSTTASSTKGSSAAVSSAVAKPMNSSVSAKRTTSSPISFVTSSSGHFDASSSLMSTVSLSGKRILGSSSMLMANVSSSVAVSRSSAAFSGVLTTETSVLNSTTTGMSTVQISRTILSSTLTSSSASSPLKSQDLTTLLSKSDVTESSRIVQNSTTLFDASRTVSMKFSSLSSTTSSKKSTTGIDSTRMSAATGVVTSTVMSVPSITVIPTSVTVPPTSVTDTLVLSTHVTRSTRVLTSSSRLESVFSTILSSVQTSGAVLPTSRTPVNRTTSILETSGSSSVASHNTTEKTLRSTQVIVISSTALSHNKVGSRLTIATFSSAQINSNTVTQVKSTTVTRVTQSNATSATRLSTLKRSTFLVRPSMFVGSSMKFRVTFSDKLKTLSVTQTTTLKLIHSRKTITRTPVITGSGMRITQATLERLTSSEVPTFSSSRLESAPPSETQKTSLVGSIVSATKSLDQSLVLSSRSMTSSSLRSSKLRGLTTSISAGILASSARFSTVSVKSTKIATTSSSTSSSTSTITPTEKETYTLIPNVVTETSITHRSFTPNLSTSKGILTTFRTASWSSTLLDESSAVSRIPTLSPTAVAFSLRPLPSTSSLSSSNSIQTATVTGTTRAISVSPTSSVVVIPATAPPNSPPEVINNLGRVIAPAGVALHYTIPEDTFYDREDGVNTRNLSLSIKFANGSLIPEDFWLQFDSNSQTIDGLPLDTHVPDGIMGQVLVVYAQDSRGAEALDAFEVLVVPSENPVVQELKIRITNDFVEFSRDVAQRLLLLKKIAAYYGDEGESNIRVSSFEAGSVIMTWTNDSLPTERCDEEKLQYVANKILLSSGEVRTEFREALQGFPVVSASEERMGVCNGSHPVTTATPIDAGALTSVEEGDLWYKHVLVGVFIVLILIVLAVVLIWYCRRRRPKPSNEKRTFKKRKPIILEPEIELKPIPGKPLVLPDDSPSFPPSYISETSLDKPVSSDEDDEEDYGKDSPGVRYEPPPPFYGVLDDEDPRNSPPPVYQLPPMF</sequence>
<evidence type="ECO:0000256" key="6">
    <source>
        <dbReference type="ARBA" id="ARBA00022475"/>
    </source>
</evidence>
<dbReference type="InterPro" id="IPR008465">
    <property type="entry name" value="DAG1_C"/>
</dbReference>
<dbReference type="OrthoDB" id="5990676at2759"/>
<keyword evidence="7" id="KW-0963">Cytoplasm</keyword>
<dbReference type="InterPro" id="IPR030398">
    <property type="entry name" value="SEA_DG_dom"/>
</dbReference>
<keyword evidence="15" id="KW-0325">Glycoprotein</keyword>
<evidence type="ECO:0000256" key="11">
    <source>
        <dbReference type="ARBA" id="ARBA00022729"/>
    </source>
</evidence>
<evidence type="ECO:0000256" key="23">
    <source>
        <dbReference type="ARBA" id="ARBA00031034"/>
    </source>
</evidence>
<name>A0A2B4SYR1_STYPI</name>
<evidence type="ECO:0000256" key="20">
    <source>
        <dbReference type="ARBA" id="ARBA00024991"/>
    </source>
</evidence>
<evidence type="ECO:0000259" key="27">
    <source>
        <dbReference type="PROSITE" id="PS51699"/>
    </source>
</evidence>
<keyword evidence="18" id="KW-0628">Postsynaptic cell membrane</keyword>
<dbReference type="STRING" id="50429.A0A2B4SYR1"/>
<protein>
    <recommendedName>
        <fullName evidence="21">Dystroglycan 1</fullName>
    </recommendedName>
    <alternativeName>
        <fullName evidence="23">Dystroglycan</fullName>
    </alternativeName>
    <alternativeName>
        <fullName evidence="22">Dystrophin-associated glycoprotein 1</fullName>
    </alternativeName>
</protein>
<keyword evidence="16" id="KW-0206">Cytoskeleton</keyword>
<feature type="transmembrane region" description="Helical" evidence="26">
    <location>
        <begin position="1887"/>
        <end position="1911"/>
    </location>
</feature>
<evidence type="ECO:0000256" key="15">
    <source>
        <dbReference type="ARBA" id="ARBA00023180"/>
    </source>
</evidence>
<evidence type="ECO:0000256" key="7">
    <source>
        <dbReference type="ARBA" id="ARBA00022490"/>
    </source>
</evidence>
<dbReference type="InterPro" id="IPR013783">
    <property type="entry name" value="Ig-like_fold"/>
</dbReference>
<evidence type="ECO:0000256" key="21">
    <source>
        <dbReference type="ARBA" id="ARBA00026224"/>
    </source>
</evidence>
<evidence type="ECO:0000256" key="16">
    <source>
        <dbReference type="ARBA" id="ARBA00023212"/>
    </source>
</evidence>
<dbReference type="PROSITE" id="PS51699">
    <property type="entry name" value="SEA_DG"/>
    <property type="match status" value="1"/>
</dbReference>
<evidence type="ECO:0000256" key="5">
    <source>
        <dbReference type="ARBA" id="ARBA00004642"/>
    </source>
</evidence>
<dbReference type="Pfam" id="PF05454">
    <property type="entry name" value="DAG1"/>
    <property type="match status" value="1"/>
</dbReference>
<evidence type="ECO:0000256" key="1">
    <source>
        <dbReference type="ARBA" id="ARBA00004135"/>
    </source>
</evidence>
<keyword evidence="29" id="KW-1185">Reference proteome</keyword>
<evidence type="ECO:0000256" key="18">
    <source>
        <dbReference type="ARBA" id="ARBA00023257"/>
    </source>
</evidence>
<keyword evidence="9" id="KW-0597">Phosphoprotein</keyword>
<keyword evidence="17" id="KW-0539">Nucleus</keyword>
<evidence type="ECO:0000256" key="22">
    <source>
        <dbReference type="ARBA" id="ARBA00030092"/>
    </source>
</evidence>
<evidence type="ECO:0000256" key="12">
    <source>
        <dbReference type="ARBA" id="ARBA00022989"/>
    </source>
</evidence>
<dbReference type="Pfam" id="PF18424">
    <property type="entry name" value="a_DG1_N2"/>
    <property type="match status" value="1"/>
</dbReference>
<evidence type="ECO:0000256" key="9">
    <source>
        <dbReference type="ARBA" id="ARBA00022553"/>
    </source>
</evidence>
<evidence type="ECO:0000256" key="17">
    <source>
        <dbReference type="ARBA" id="ARBA00023242"/>
    </source>
</evidence>
<dbReference type="PANTHER" id="PTHR21559">
    <property type="entry name" value="DYSTROGLYCAN-RELATED"/>
    <property type="match status" value="1"/>
</dbReference>
<gene>
    <name evidence="28" type="primary">DAG1</name>
    <name evidence="28" type="ORF">AWC38_SpisGene814</name>
</gene>
<feature type="compositionally biased region" description="Pro residues" evidence="25">
    <location>
        <begin position="2007"/>
        <end position="2019"/>
    </location>
</feature>
<keyword evidence="10 26" id="KW-0812">Transmembrane</keyword>
<comment type="function">
    <text evidence="20">Transmembrane protein that plays important roles in connecting the extracellular matrix to the cytoskeleton. Acts as a cell adhesion receptor in both muscle and non-muscle tissues. Receptor for both DMD and UTRN and, through these interactions, scaffolds axin to the cytoskeleton. Also functions in cell adhesion-mediated signaling and implicated in cell polarity.</text>
</comment>
<organism evidence="28 29">
    <name type="scientific">Stylophora pistillata</name>
    <name type="common">Smooth cauliflower coral</name>
    <dbReference type="NCBI Taxonomy" id="50429"/>
    <lineage>
        <taxon>Eukaryota</taxon>
        <taxon>Metazoa</taxon>
        <taxon>Cnidaria</taxon>
        <taxon>Anthozoa</taxon>
        <taxon>Hexacorallia</taxon>
        <taxon>Scleractinia</taxon>
        <taxon>Astrocoeniina</taxon>
        <taxon>Pocilloporidae</taxon>
        <taxon>Stylophora</taxon>
    </lineage>
</organism>
<dbReference type="SUPFAM" id="SSF49313">
    <property type="entry name" value="Cadherin-like"/>
    <property type="match status" value="2"/>
</dbReference>
<dbReference type="GO" id="GO:0045211">
    <property type="term" value="C:postsynaptic membrane"/>
    <property type="evidence" value="ECO:0007669"/>
    <property type="project" value="UniProtKB-SubCell"/>
</dbReference>
<feature type="region of interest" description="Disordered" evidence="25">
    <location>
        <begin position="1954"/>
        <end position="2019"/>
    </location>
</feature>
<dbReference type="GO" id="GO:0042383">
    <property type="term" value="C:sarcolemma"/>
    <property type="evidence" value="ECO:0007669"/>
    <property type="project" value="UniProtKB-SubCell"/>
</dbReference>
<keyword evidence="8" id="KW-0964">Secreted</keyword>
<keyword evidence="12 26" id="KW-1133">Transmembrane helix</keyword>
<evidence type="ECO:0000256" key="13">
    <source>
        <dbReference type="ARBA" id="ARBA00023018"/>
    </source>
</evidence>
<dbReference type="PANTHER" id="PTHR21559:SF21">
    <property type="entry name" value="DYSTROGLYCAN 1"/>
    <property type="match status" value="1"/>
</dbReference>
<evidence type="ECO:0000256" key="26">
    <source>
        <dbReference type="SAM" id="Phobius"/>
    </source>
</evidence>
<keyword evidence="26" id="KW-0472">Membrane</keyword>
<dbReference type="InterPro" id="IPR015919">
    <property type="entry name" value="Cadherin-like_sf"/>
</dbReference>
<dbReference type="GO" id="GO:0005509">
    <property type="term" value="F:calcium ion binding"/>
    <property type="evidence" value="ECO:0007669"/>
    <property type="project" value="InterPro"/>
</dbReference>
<evidence type="ECO:0000256" key="10">
    <source>
        <dbReference type="ARBA" id="ARBA00022692"/>
    </source>
</evidence>
<evidence type="ECO:0000256" key="14">
    <source>
        <dbReference type="ARBA" id="ARBA00023157"/>
    </source>
</evidence>
<keyword evidence="14" id="KW-1015">Disulfide bond</keyword>
<dbReference type="GO" id="GO:0005654">
    <property type="term" value="C:nucleoplasm"/>
    <property type="evidence" value="ECO:0007669"/>
    <property type="project" value="UniProtKB-SubCell"/>
</dbReference>